<feature type="chain" id="PRO_5036262334" evidence="2">
    <location>
        <begin position="19"/>
        <end position="383"/>
    </location>
</feature>
<dbReference type="EMBL" id="HBUF01261478">
    <property type="protein sequence ID" value="CAG6683011.1"/>
    <property type="molecule type" value="Transcribed_RNA"/>
</dbReference>
<keyword evidence="2" id="KW-0732">Signal</keyword>
<dbReference type="EMBL" id="HBUF01084818">
    <property type="protein sequence ID" value="CAG6634048.1"/>
    <property type="molecule type" value="Transcribed_RNA"/>
</dbReference>
<dbReference type="AlphaFoldDB" id="A0A8D8VSH3"/>
<sequence length="383" mass="42769">MYFKVGLVLLISINSISSYVITETVPTVNDYNENQPDTPSQPHIKQYYPTGALDDVSDFGEDIKTYPKDSKTNEFEPKLNPVDVTNVVLKENKQKYGKHPYGLQGKDADTLGKFQGIPYYVTKNNDIIGASDVNIGTLGQTGANLGPLANLGSFPNIGDMSKLGSMVNMESLANMGAGAPKMNFTLGSYMKYLTKNSSLTPADMYKYVFSKKCTNSYNLICLKLDLIKILSNINNDNNRSISIIPHLMSLNINSNMTSQDPAMTSSIPDQDTAADQSGDYGTPLEDERNQEFVKNKQLYKQMVLENNYNTNYYINNILKKKIMGLLDNMSVNIKLFDNNTIAIIKKLVYGYNSPTETNEELRRDGEVEEKAVFDGREPQNVHV</sequence>
<accession>A0A8D8VSH3</accession>
<name>A0A8D8VSH3_9HEMI</name>
<evidence type="ECO:0000256" key="2">
    <source>
        <dbReference type="SAM" id="SignalP"/>
    </source>
</evidence>
<proteinExistence type="predicted"/>
<feature type="compositionally biased region" description="Polar residues" evidence="1">
    <location>
        <begin position="259"/>
        <end position="275"/>
    </location>
</feature>
<reference evidence="3" key="1">
    <citation type="submission" date="2021-05" db="EMBL/GenBank/DDBJ databases">
        <authorList>
            <person name="Alioto T."/>
            <person name="Alioto T."/>
            <person name="Gomez Garrido J."/>
        </authorList>
    </citation>
    <scope>NUCLEOTIDE SEQUENCE</scope>
</reference>
<organism evidence="3">
    <name type="scientific">Cacopsylla melanoneura</name>
    <dbReference type="NCBI Taxonomy" id="428564"/>
    <lineage>
        <taxon>Eukaryota</taxon>
        <taxon>Metazoa</taxon>
        <taxon>Ecdysozoa</taxon>
        <taxon>Arthropoda</taxon>
        <taxon>Hexapoda</taxon>
        <taxon>Insecta</taxon>
        <taxon>Pterygota</taxon>
        <taxon>Neoptera</taxon>
        <taxon>Paraneoptera</taxon>
        <taxon>Hemiptera</taxon>
        <taxon>Sternorrhyncha</taxon>
        <taxon>Psylloidea</taxon>
        <taxon>Psyllidae</taxon>
        <taxon>Psyllinae</taxon>
        <taxon>Cacopsylla</taxon>
    </lineage>
</organism>
<dbReference type="EMBL" id="HBUF01261479">
    <property type="protein sequence ID" value="CAG6683012.1"/>
    <property type="molecule type" value="Transcribed_RNA"/>
</dbReference>
<protein>
    <submittedName>
        <fullName evidence="3">Uncharacterized protein</fullName>
    </submittedName>
</protein>
<evidence type="ECO:0000256" key="1">
    <source>
        <dbReference type="SAM" id="MobiDB-lite"/>
    </source>
</evidence>
<feature type="signal peptide" evidence="2">
    <location>
        <begin position="1"/>
        <end position="18"/>
    </location>
</feature>
<feature type="region of interest" description="Disordered" evidence="1">
    <location>
        <begin position="259"/>
        <end position="287"/>
    </location>
</feature>
<evidence type="ECO:0000313" key="3">
    <source>
        <dbReference type="EMBL" id="CAG6634048.1"/>
    </source>
</evidence>